<dbReference type="OrthoDB" id="98077at2759"/>
<proteinExistence type="evidence at transcript level"/>
<feature type="compositionally biased region" description="Basic and acidic residues" evidence="1">
    <location>
        <begin position="1"/>
        <end position="11"/>
    </location>
</feature>
<evidence type="ECO:0000256" key="2">
    <source>
        <dbReference type="SAM" id="Phobius"/>
    </source>
</evidence>
<evidence type="ECO:0000313" key="3">
    <source>
        <dbReference type="EMBL" id="JAB97387.1"/>
    </source>
</evidence>
<dbReference type="AlphaFoldDB" id="W8BF93"/>
<keyword evidence="2" id="KW-0472">Membrane</keyword>
<evidence type="ECO:0000256" key="1">
    <source>
        <dbReference type="SAM" id="MobiDB-lite"/>
    </source>
</evidence>
<accession>W8BF93</accession>
<dbReference type="PROSITE" id="PS51257">
    <property type="entry name" value="PROKAR_LIPOPROTEIN"/>
    <property type="match status" value="1"/>
</dbReference>
<feature type="compositionally biased region" description="Polar residues" evidence="1">
    <location>
        <begin position="74"/>
        <end position="87"/>
    </location>
</feature>
<feature type="region of interest" description="Disordered" evidence="1">
    <location>
        <begin position="54"/>
        <end position="91"/>
    </location>
</feature>
<reference evidence="3" key="1">
    <citation type="submission" date="2013-07" db="EMBL/GenBank/DDBJ databases">
        <authorList>
            <person name="Geib S."/>
        </authorList>
    </citation>
    <scope>NUCLEOTIDE SEQUENCE</scope>
</reference>
<sequence>MGAQQGKERSSHSSGGGHGGTASCIGVPSSGSPVGLSSSHGISVGSVNALAAGSTLRGSRIKSSVTPAVVGGSSHRSTNASGSNIGHTSKDNHSRCNAIGMNIFTEHNGNYTKIQCPVPYLHCKSFNHKFVSVITIYICMYISAMVHALIV</sequence>
<dbReference type="EMBL" id="GAMC01009168">
    <property type="protein sequence ID" value="JAB97387.1"/>
    <property type="molecule type" value="mRNA"/>
</dbReference>
<name>W8BF93_CERCA</name>
<keyword evidence="2" id="KW-0812">Transmembrane</keyword>
<feature type="region of interest" description="Disordered" evidence="1">
    <location>
        <begin position="1"/>
        <end position="24"/>
    </location>
</feature>
<organism evidence="3">
    <name type="scientific">Ceratitis capitata</name>
    <name type="common">Mediterranean fruit fly</name>
    <name type="synonym">Tephritis capitata</name>
    <dbReference type="NCBI Taxonomy" id="7213"/>
    <lineage>
        <taxon>Eukaryota</taxon>
        <taxon>Metazoa</taxon>
        <taxon>Ecdysozoa</taxon>
        <taxon>Arthropoda</taxon>
        <taxon>Hexapoda</taxon>
        <taxon>Insecta</taxon>
        <taxon>Pterygota</taxon>
        <taxon>Neoptera</taxon>
        <taxon>Endopterygota</taxon>
        <taxon>Diptera</taxon>
        <taxon>Brachycera</taxon>
        <taxon>Muscomorpha</taxon>
        <taxon>Tephritoidea</taxon>
        <taxon>Tephritidae</taxon>
        <taxon>Ceratitis</taxon>
        <taxon>Ceratitis</taxon>
    </lineage>
</organism>
<feature type="transmembrane region" description="Helical" evidence="2">
    <location>
        <begin position="130"/>
        <end position="150"/>
    </location>
</feature>
<keyword evidence="2" id="KW-1133">Transmembrane helix</keyword>
<reference evidence="3" key="2">
    <citation type="journal article" date="2014" name="BMC Genomics">
        <title>A genomic perspective to assessing quality of mass-reared SIT flies used in Mediterranean fruit fly (Ceratitis capitata) eradication in California.</title>
        <authorList>
            <person name="Calla B."/>
            <person name="Hall B."/>
            <person name="Hou S."/>
            <person name="Geib S.M."/>
        </authorList>
    </citation>
    <scope>NUCLEOTIDE SEQUENCE</scope>
</reference>
<protein>
    <submittedName>
        <fullName evidence="3">Uncharacterized protein</fullName>
    </submittedName>
</protein>